<keyword evidence="2" id="KW-1185">Reference proteome</keyword>
<accession>A0A8R7Q4P6</accession>
<reference evidence="2" key="1">
    <citation type="journal article" date="2013" name="Nature">
        <title>Draft genome of the wheat A-genome progenitor Triticum urartu.</title>
        <authorList>
            <person name="Ling H.Q."/>
            <person name="Zhao S."/>
            <person name="Liu D."/>
            <person name="Wang J."/>
            <person name="Sun H."/>
            <person name="Zhang C."/>
            <person name="Fan H."/>
            <person name="Li D."/>
            <person name="Dong L."/>
            <person name="Tao Y."/>
            <person name="Gao C."/>
            <person name="Wu H."/>
            <person name="Li Y."/>
            <person name="Cui Y."/>
            <person name="Guo X."/>
            <person name="Zheng S."/>
            <person name="Wang B."/>
            <person name="Yu K."/>
            <person name="Liang Q."/>
            <person name="Yang W."/>
            <person name="Lou X."/>
            <person name="Chen J."/>
            <person name="Feng M."/>
            <person name="Jian J."/>
            <person name="Zhang X."/>
            <person name="Luo G."/>
            <person name="Jiang Y."/>
            <person name="Liu J."/>
            <person name="Wang Z."/>
            <person name="Sha Y."/>
            <person name="Zhang B."/>
            <person name="Wu H."/>
            <person name="Tang D."/>
            <person name="Shen Q."/>
            <person name="Xue P."/>
            <person name="Zou S."/>
            <person name="Wang X."/>
            <person name="Liu X."/>
            <person name="Wang F."/>
            <person name="Yang Y."/>
            <person name="An X."/>
            <person name="Dong Z."/>
            <person name="Zhang K."/>
            <person name="Zhang X."/>
            <person name="Luo M.C."/>
            <person name="Dvorak J."/>
            <person name="Tong Y."/>
            <person name="Wang J."/>
            <person name="Yang H."/>
            <person name="Li Z."/>
            <person name="Wang D."/>
            <person name="Zhang A."/>
            <person name="Wang J."/>
        </authorList>
    </citation>
    <scope>NUCLEOTIDE SEQUENCE</scope>
    <source>
        <strain evidence="2">cv. G1812</strain>
    </source>
</reference>
<evidence type="ECO:0000313" key="1">
    <source>
        <dbReference type="EnsemblPlants" id="TuG1812G0400001851.01.T02"/>
    </source>
</evidence>
<protein>
    <submittedName>
        <fullName evidence="1">Uncharacterized protein</fullName>
    </submittedName>
</protein>
<evidence type="ECO:0000313" key="2">
    <source>
        <dbReference type="Proteomes" id="UP000015106"/>
    </source>
</evidence>
<reference evidence="1" key="3">
    <citation type="submission" date="2022-06" db="UniProtKB">
        <authorList>
            <consortium name="EnsemblPlants"/>
        </authorList>
    </citation>
    <scope>IDENTIFICATION</scope>
</reference>
<reference evidence="1" key="2">
    <citation type="submission" date="2018-03" db="EMBL/GenBank/DDBJ databases">
        <title>The Triticum urartu genome reveals the dynamic nature of wheat genome evolution.</title>
        <authorList>
            <person name="Ling H."/>
            <person name="Ma B."/>
            <person name="Shi X."/>
            <person name="Liu H."/>
            <person name="Dong L."/>
            <person name="Sun H."/>
            <person name="Cao Y."/>
            <person name="Gao Q."/>
            <person name="Zheng S."/>
            <person name="Li Y."/>
            <person name="Yu Y."/>
            <person name="Du H."/>
            <person name="Qi M."/>
            <person name="Li Y."/>
            <person name="Yu H."/>
            <person name="Cui Y."/>
            <person name="Wang N."/>
            <person name="Chen C."/>
            <person name="Wu H."/>
            <person name="Zhao Y."/>
            <person name="Zhang J."/>
            <person name="Li Y."/>
            <person name="Zhou W."/>
            <person name="Zhang B."/>
            <person name="Hu W."/>
            <person name="Eijk M."/>
            <person name="Tang J."/>
            <person name="Witsenboer H."/>
            <person name="Zhao S."/>
            <person name="Li Z."/>
            <person name="Zhang A."/>
            <person name="Wang D."/>
            <person name="Liang C."/>
        </authorList>
    </citation>
    <scope>NUCLEOTIDE SEQUENCE [LARGE SCALE GENOMIC DNA]</scope>
    <source>
        <strain evidence="1">cv. G1812</strain>
    </source>
</reference>
<proteinExistence type="predicted"/>
<name>A0A8R7Q4P6_TRIUA</name>
<dbReference type="AlphaFoldDB" id="A0A8R7Q4P6"/>
<dbReference type="Gramene" id="TuG1812G0400001851.01.T02">
    <property type="protein sequence ID" value="TuG1812G0400001851.01.T02"/>
    <property type="gene ID" value="TuG1812G0400001851.01"/>
</dbReference>
<dbReference type="Proteomes" id="UP000015106">
    <property type="component" value="Chromosome 4"/>
</dbReference>
<dbReference type="EnsemblPlants" id="TuG1812G0400001851.01.T02">
    <property type="protein sequence ID" value="TuG1812G0400001851.01.T02"/>
    <property type="gene ID" value="TuG1812G0400001851.01"/>
</dbReference>
<sequence>MIYNIYTTCSSSVTSSMNPSRSASVPWLVYSFSGQKYGNLGEVLYLTPISVEEYVSWVSCDLYEVEGLDHRIFKVTLDTFIVPDGINFLSPDFSFILLLY</sequence>
<organism evidence="1 2">
    <name type="scientific">Triticum urartu</name>
    <name type="common">Red wild einkorn</name>
    <name type="synonym">Crithodium urartu</name>
    <dbReference type="NCBI Taxonomy" id="4572"/>
    <lineage>
        <taxon>Eukaryota</taxon>
        <taxon>Viridiplantae</taxon>
        <taxon>Streptophyta</taxon>
        <taxon>Embryophyta</taxon>
        <taxon>Tracheophyta</taxon>
        <taxon>Spermatophyta</taxon>
        <taxon>Magnoliopsida</taxon>
        <taxon>Liliopsida</taxon>
        <taxon>Poales</taxon>
        <taxon>Poaceae</taxon>
        <taxon>BOP clade</taxon>
        <taxon>Pooideae</taxon>
        <taxon>Triticodae</taxon>
        <taxon>Triticeae</taxon>
        <taxon>Triticinae</taxon>
        <taxon>Triticum</taxon>
    </lineage>
</organism>